<name>A0A430FIX4_9BIFI</name>
<evidence type="ECO:0000313" key="1">
    <source>
        <dbReference type="EMBL" id="RSX52668.1"/>
    </source>
</evidence>
<dbReference type="Proteomes" id="UP000288607">
    <property type="component" value="Unassembled WGS sequence"/>
</dbReference>
<proteinExistence type="predicted"/>
<protein>
    <submittedName>
        <fullName evidence="1">Uncharacterized protein</fullName>
    </submittedName>
</protein>
<sequence>MTTATTLDQPIPDWMIDLALAACREQDLTGLSAGEAYVLGWQSGWLTALDWTLAQLNTTSTGESA</sequence>
<dbReference type="AlphaFoldDB" id="A0A430FIX4"/>
<dbReference type="RefSeq" id="WP_126029313.1">
    <property type="nucleotide sequence ID" value="NZ_QXGJ01000001.1"/>
</dbReference>
<dbReference type="EMBL" id="QXGJ01000001">
    <property type="protein sequence ID" value="RSX52668.1"/>
    <property type="molecule type" value="Genomic_DNA"/>
</dbReference>
<evidence type="ECO:0000313" key="2">
    <source>
        <dbReference type="Proteomes" id="UP000288607"/>
    </source>
</evidence>
<comment type="caution">
    <text evidence="1">The sequence shown here is derived from an EMBL/GenBank/DDBJ whole genome shotgun (WGS) entry which is preliminary data.</text>
</comment>
<keyword evidence="2" id="KW-1185">Reference proteome</keyword>
<reference evidence="1 2" key="1">
    <citation type="submission" date="2018-09" db="EMBL/GenBank/DDBJ databases">
        <title>Characterization of the phylogenetic diversity of five novel species belonging to the genus Bifidobacterium.</title>
        <authorList>
            <person name="Lugli G.A."/>
            <person name="Duranti S."/>
            <person name="Milani C."/>
        </authorList>
    </citation>
    <scope>NUCLEOTIDE SEQUENCE [LARGE SCALE GENOMIC DNA]</scope>
    <source>
        <strain evidence="1 2">2028B</strain>
    </source>
</reference>
<accession>A0A430FIX4</accession>
<gene>
    <name evidence="1" type="ORF">D2E23_0396</name>
</gene>
<organism evidence="1 2">
    <name type="scientific">Bifidobacterium callimiconis</name>
    <dbReference type="NCBI Taxonomy" id="2306973"/>
    <lineage>
        <taxon>Bacteria</taxon>
        <taxon>Bacillati</taxon>
        <taxon>Actinomycetota</taxon>
        <taxon>Actinomycetes</taxon>
        <taxon>Bifidobacteriales</taxon>
        <taxon>Bifidobacteriaceae</taxon>
        <taxon>Bifidobacterium</taxon>
    </lineage>
</organism>